<organism evidence="3 4">
    <name type="scientific">Pendulispora brunnea</name>
    <dbReference type="NCBI Taxonomy" id="2905690"/>
    <lineage>
        <taxon>Bacteria</taxon>
        <taxon>Pseudomonadati</taxon>
        <taxon>Myxococcota</taxon>
        <taxon>Myxococcia</taxon>
        <taxon>Myxococcales</taxon>
        <taxon>Sorangiineae</taxon>
        <taxon>Pendulisporaceae</taxon>
        <taxon>Pendulispora</taxon>
    </lineage>
</organism>
<dbReference type="CDD" id="cd11033">
    <property type="entry name" value="CYP142-like"/>
    <property type="match status" value="1"/>
</dbReference>
<dbReference type="InterPro" id="IPR036396">
    <property type="entry name" value="Cyt_P450_sf"/>
</dbReference>
<accession>A0ABZ2KLC8</accession>
<keyword evidence="2" id="KW-0560">Oxidoreductase</keyword>
<evidence type="ECO:0000313" key="3">
    <source>
        <dbReference type="EMBL" id="WXA99341.1"/>
    </source>
</evidence>
<gene>
    <name evidence="3" type="ORF">LZC95_21280</name>
</gene>
<evidence type="ECO:0000256" key="2">
    <source>
        <dbReference type="RuleBase" id="RU000461"/>
    </source>
</evidence>
<keyword evidence="2" id="KW-0349">Heme</keyword>
<dbReference type="PRINTS" id="PR00359">
    <property type="entry name" value="BP450"/>
</dbReference>
<keyword evidence="2" id="KW-0408">Iron</keyword>
<dbReference type="PANTHER" id="PTHR46696:SF4">
    <property type="entry name" value="BIOTIN BIOSYNTHESIS CYTOCHROME P450"/>
    <property type="match status" value="1"/>
</dbReference>
<dbReference type="PANTHER" id="PTHR46696">
    <property type="entry name" value="P450, PUTATIVE (EUROFUNG)-RELATED"/>
    <property type="match status" value="1"/>
</dbReference>
<dbReference type="PROSITE" id="PS00086">
    <property type="entry name" value="CYTOCHROME_P450"/>
    <property type="match status" value="1"/>
</dbReference>
<reference evidence="3 4" key="1">
    <citation type="submission" date="2021-12" db="EMBL/GenBank/DDBJ databases">
        <title>Discovery of the Pendulisporaceae a myxobacterial family with distinct sporulation behavior and unique specialized metabolism.</title>
        <authorList>
            <person name="Garcia R."/>
            <person name="Popoff A."/>
            <person name="Bader C.D."/>
            <person name="Loehr J."/>
            <person name="Walesch S."/>
            <person name="Walt C."/>
            <person name="Boldt J."/>
            <person name="Bunk B."/>
            <person name="Haeckl F.J.F.P.J."/>
            <person name="Gunesch A.P."/>
            <person name="Birkelbach J."/>
            <person name="Nuebel U."/>
            <person name="Pietschmann T."/>
            <person name="Bach T."/>
            <person name="Mueller R."/>
        </authorList>
    </citation>
    <scope>NUCLEOTIDE SEQUENCE [LARGE SCALE GENOMIC DNA]</scope>
    <source>
        <strain evidence="3 4">MSr12523</strain>
    </source>
</reference>
<protein>
    <submittedName>
        <fullName evidence="3">Cytochrome P450</fullName>
    </submittedName>
</protein>
<dbReference type="InterPro" id="IPR001128">
    <property type="entry name" value="Cyt_P450"/>
</dbReference>
<dbReference type="EMBL" id="CP089982">
    <property type="protein sequence ID" value="WXA99341.1"/>
    <property type="molecule type" value="Genomic_DNA"/>
</dbReference>
<keyword evidence="2" id="KW-0479">Metal-binding</keyword>
<keyword evidence="4" id="KW-1185">Reference proteome</keyword>
<name>A0ABZ2KLC8_9BACT</name>
<dbReference type="Proteomes" id="UP001379533">
    <property type="component" value="Chromosome"/>
</dbReference>
<dbReference type="InterPro" id="IPR002397">
    <property type="entry name" value="Cyt_P450_B"/>
</dbReference>
<dbReference type="RefSeq" id="WP_394849975.1">
    <property type="nucleotide sequence ID" value="NZ_CP089982.1"/>
</dbReference>
<sequence>MKISVPREPLEVDLDAIDLFDPELYASGDPHPLWKALRQRAPIHRQTLRDGRFFWSVTKYDDANDVLRDHTRFTSQRGTLLCILGQDDPASGKMMAATDPPRHGAMREPLMKMLSHRSLNERKPQIRRIVHRLLAPLADGATWDIAEAGANFPMAFTGTLMGLPEADWPRLTRLTTMAIAPDDSEFQEGSSRATLAASHHELFEYFSDEVHRRDGSRDRDLIDFLIRMEAGGERLRHDEIVYNCYSLLLGANVTTPHAIATTVQAFIEHPGEYRRLLERPALVPSAVEEGLRWASPANHFMRYAVRDLTLRGVSIQRGDALAVWLGSANRDEDAFPDPYRFDVGRTPNRHIAFGFGPHYCIGAPLARIALNLLFEEIVRVVEAFEGRGPAVHLKSNFVAGLKHLPVAARLRAGAAELLESA</sequence>
<dbReference type="InterPro" id="IPR017972">
    <property type="entry name" value="Cyt_P450_CS"/>
</dbReference>
<dbReference type="Pfam" id="PF00067">
    <property type="entry name" value="p450"/>
    <property type="match status" value="1"/>
</dbReference>
<keyword evidence="2" id="KW-0503">Monooxygenase</keyword>
<evidence type="ECO:0000313" key="4">
    <source>
        <dbReference type="Proteomes" id="UP001379533"/>
    </source>
</evidence>
<proteinExistence type="inferred from homology"/>
<dbReference type="SUPFAM" id="SSF48264">
    <property type="entry name" value="Cytochrome P450"/>
    <property type="match status" value="1"/>
</dbReference>
<dbReference type="Gene3D" id="1.10.630.10">
    <property type="entry name" value="Cytochrome P450"/>
    <property type="match status" value="1"/>
</dbReference>
<evidence type="ECO:0000256" key="1">
    <source>
        <dbReference type="ARBA" id="ARBA00010617"/>
    </source>
</evidence>
<comment type="similarity">
    <text evidence="1 2">Belongs to the cytochrome P450 family.</text>
</comment>